<gene>
    <name evidence="2" type="ORF">FSP39_010036</name>
</gene>
<sequence>MLKIQIHDKNGTKNEIIKQCGHSDGEVNLRKLHESCIEMQSEVNSVLSVYVEQERSQGITNTANNEEDDEEDESEDDDMDTNTCNGPAEKKLKT</sequence>
<dbReference type="AlphaFoldDB" id="A0AA88XW61"/>
<name>A0AA88XW61_PINIB</name>
<accession>A0AA88XW61</accession>
<protein>
    <submittedName>
        <fullName evidence="2">Uncharacterized protein</fullName>
    </submittedName>
</protein>
<dbReference type="Proteomes" id="UP001186944">
    <property type="component" value="Unassembled WGS sequence"/>
</dbReference>
<keyword evidence="3" id="KW-1185">Reference proteome</keyword>
<comment type="caution">
    <text evidence="2">The sequence shown here is derived from an EMBL/GenBank/DDBJ whole genome shotgun (WGS) entry which is preliminary data.</text>
</comment>
<feature type="compositionally biased region" description="Acidic residues" evidence="1">
    <location>
        <begin position="65"/>
        <end position="80"/>
    </location>
</feature>
<dbReference type="InterPro" id="IPR027893">
    <property type="entry name" value="GON7_meta"/>
</dbReference>
<proteinExistence type="predicted"/>
<evidence type="ECO:0000313" key="3">
    <source>
        <dbReference type="Proteomes" id="UP001186944"/>
    </source>
</evidence>
<evidence type="ECO:0000313" key="2">
    <source>
        <dbReference type="EMBL" id="KAK3093013.1"/>
    </source>
</evidence>
<dbReference type="GO" id="GO:0000408">
    <property type="term" value="C:EKC/KEOPS complex"/>
    <property type="evidence" value="ECO:0007669"/>
    <property type="project" value="InterPro"/>
</dbReference>
<organism evidence="2 3">
    <name type="scientific">Pinctada imbricata</name>
    <name type="common">Atlantic pearl-oyster</name>
    <name type="synonym">Pinctada martensii</name>
    <dbReference type="NCBI Taxonomy" id="66713"/>
    <lineage>
        <taxon>Eukaryota</taxon>
        <taxon>Metazoa</taxon>
        <taxon>Spiralia</taxon>
        <taxon>Lophotrochozoa</taxon>
        <taxon>Mollusca</taxon>
        <taxon>Bivalvia</taxon>
        <taxon>Autobranchia</taxon>
        <taxon>Pteriomorphia</taxon>
        <taxon>Pterioida</taxon>
        <taxon>Pterioidea</taxon>
        <taxon>Pteriidae</taxon>
        <taxon>Pinctada</taxon>
    </lineage>
</organism>
<dbReference type="EMBL" id="VSWD01000009">
    <property type="protein sequence ID" value="KAK3093013.1"/>
    <property type="molecule type" value="Genomic_DNA"/>
</dbReference>
<reference evidence="2" key="1">
    <citation type="submission" date="2019-08" db="EMBL/GenBank/DDBJ databases">
        <title>The improved chromosome-level genome for the pearl oyster Pinctada fucata martensii using PacBio sequencing and Hi-C.</title>
        <authorList>
            <person name="Zheng Z."/>
        </authorList>
    </citation>
    <scope>NUCLEOTIDE SEQUENCE</scope>
    <source>
        <strain evidence="2">ZZ-2019</strain>
        <tissue evidence="2">Adductor muscle</tissue>
    </source>
</reference>
<feature type="region of interest" description="Disordered" evidence="1">
    <location>
        <begin position="54"/>
        <end position="94"/>
    </location>
</feature>
<dbReference type="Pfam" id="PF15387">
    <property type="entry name" value="DUF4611"/>
    <property type="match status" value="1"/>
</dbReference>
<evidence type="ECO:0000256" key="1">
    <source>
        <dbReference type="SAM" id="MobiDB-lite"/>
    </source>
</evidence>